<sequence length="127" mass="14109">MALSIDLKPGERIIIGEALITNSGARAKFSIQGDVPILREKDILKPDEADTPCKQLYLAVQLMYITRDSAELRATYFDLTRDILEAAPSMRPCLLAINDKIIGGSYFQALKEARKLIEQEARLLACA</sequence>
<dbReference type="InterPro" id="IPR009967">
    <property type="entry name" value="Flagellum_FlbT"/>
</dbReference>
<dbReference type="NCBIfam" id="NF009432">
    <property type="entry name" value="PRK12791.1"/>
    <property type="match status" value="1"/>
</dbReference>
<dbReference type="EMBL" id="UIDG01000158">
    <property type="protein sequence ID" value="SUS06097.1"/>
    <property type="molecule type" value="Genomic_DNA"/>
</dbReference>
<reference evidence="2" key="1">
    <citation type="submission" date="2018-07" db="EMBL/GenBank/DDBJ databases">
        <authorList>
            <person name="Quirk P.G."/>
            <person name="Krulwich T.A."/>
        </authorList>
    </citation>
    <scope>NUCLEOTIDE SEQUENCE</scope>
</reference>
<dbReference type="GO" id="GO:0006402">
    <property type="term" value="P:mRNA catabolic process"/>
    <property type="evidence" value="ECO:0007669"/>
    <property type="project" value="InterPro"/>
</dbReference>
<gene>
    <name evidence="2" type="primary">flbT</name>
    <name evidence="2" type="ORF">DF3PB_2400002</name>
</gene>
<keyword evidence="1" id="KW-0694">RNA-binding</keyword>
<dbReference type="GO" id="GO:0048027">
    <property type="term" value="F:mRNA 5'-UTR binding"/>
    <property type="evidence" value="ECO:0007669"/>
    <property type="project" value="InterPro"/>
</dbReference>
<accession>A0A380TDI8</accession>
<dbReference type="AlphaFoldDB" id="A0A380TDI8"/>
<name>A0A380TDI8_9ZZZZ</name>
<evidence type="ECO:0000256" key="1">
    <source>
        <dbReference type="ARBA" id="ARBA00022884"/>
    </source>
</evidence>
<organism evidence="2">
    <name type="scientific">metagenome</name>
    <dbReference type="NCBI Taxonomy" id="256318"/>
    <lineage>
        <taxon>unclassified sequences</taxon>
        <taxon>metagenomes</taxon>
    </lineage>
</organism>
<dbReference type="GO" id="GO:1902209">
    <property type="term" value="P:negative regulation of bacterial-type flagellum assembly"/>
    <property type="evidence" value="ECO:0007669"/>
    <property type="project" value="InterPro"/>
</dbReference>
<evidence type="ECO:0000313" key="2">
    <source>
        <dbReference type="EMBL" id="SUS06097.1"/>
    </source>
</evidence>
<dbReference type="Pfam" id="PF07378">
    <property type="entry name" value="FlbT"/>
    <property type="match status" value="1"/>
</dbReference>
<protein>
    <submittedName>
        <fullName evidence="2">Putative flagellum biosynthesis repressor protein FlbT 1</fullName>
    </submittedName>
</protein>
<proteinExistence type="predicted"/>